<evidence type="ECO:0000256" key="1">
    <source>
        <dbReference type="ARBA" id="ARBA00010617"/>
    </source>
</evidence>
<organism evidence="2 3">
    <name type="scientific">Actinomadura gamaensis</name>
    <dbReference type="NCBI Taxonomy" id="1763541"/>
    <lineage>
        <taxon>Bacteria</taxon>
        <taxon>Bacillati</taxon>
        <taxon>Actinomycetota</taxon>
        <taxon>Actinomycetes</taxon>
        <taxon>Streptosporangiales</taxon>
        <taxon>Thermomonosporaceae</taxon>
        <taxon>Actinomadura</taxon>
    </lineage>
</organism>
<dbReference type="InterPro" id="IPR036396">
    <property type="entry name" value="Cyt_P450_sf"/>
</dbReference>
<proteinExistence type="inferred from homology"/>
<protein>
    <submittedName>
        <fullName evidence="2">Cytochrome P450</fullName>
    </submittedName>
</protein>
<dbReference type="InterPro" id="IPR001128">
    <property type="entry name" value="Cyt_P450"/>
</dbReference>
<keyword evidence="3" id="KW-1185">Reference proteome</keyword>
<accession>A0ABV9TQK5</accession>
<comment type="similarity">
    <text evidence="1">Belongs to the cytochrome P450 family.</text>
</comment>
<dbReference type="InterPro" id="IPR002397">
    <property type="entry name" value="Cyt_P450_B"/>
</dbReference>
<dbReference type="EMBL" id="JBHSIT010000001">
    <property type="protein sequence ID" value="MFC4905879.1"/>
    <property type="molecule type" value="Genomic_DNA"/>
</dbReference>
<name>A0ABV9TQK5_9ACTN</name>
<dbReference type="PANTHER" id="PTHR46696">
    <property type="entry name" value="P450, PUTATIVE (EUROFUNG)-RELATED"/>
    <property type="match status" value="1"/>
</dbReference>
<sequence>MTDVYAPFDPAFQADPYPAYRRLRDEDPVHRHADPPFWALSRFEDVWTAVRDHGTFSSASGLTFYEDEIGKLGLAPTIVMLDPPRHTVLRRLISHGFTPRRTAAMEDALRAFVRARLAEMRQREADGETVDLHRDLASPLPTFALAELLGVPEADRKRFDPWVAALTTFQDRGFDAAAMTEGPGVQAVAEMFAYFSGVIAERRARPGDDLISALTVAEADGERLTDWDVLGFCFVMVAGGNDTTGNLISHGVTLLSERPGQRAKLVEDPSLIPNALVEFLRLEGSVQALGRTTTRPVTVHGVEIPAGEKVMMLYGAANRDEREFGPSADALDVTREIPRHLGFASGVHFCIGSHLAKLQARVALEELLAAHPHLDVDRPRAKRIMSPFTRGWVSLPVHLGGRPGAG</sequence>
<gene>
    <name evidence="2" type="ORF">ACFPCY_00975</name>
</gene>
<dbReference type="RefSeq" id="WP_378251614.1">
    <property type="nucleotide sequence ID" value="NZ_JBHSIT010000001.1"/>
</dbReference>
<dbReference type="Proteomes" id="UP001595872">
    <property type="component" value="Unassembled WGS sequence"/>
</dbReference>
<dbReference type="Pfam" id="PF00067">
    <property type="entry name" value="p450"/>
    <property type="match status" value="1"/>
</dbReference>
<dbReference type="PRINTS" id="PR00359">
    <property type="entry name" value="BP450"/>
</dbReference>
<reference evidence="3" key="1">
    <citation type="journal article" date="2019" name="Int. J. Syst. Evol. Microbiol.">
        <title>The Global Catalogue of Microorganisms (GCM) 10K type strain sequencing project: providing services to taxonomists for standard genome sequencing and annotation.</title>
        <authorList>
            <consortium name="The Broad Institute Genomics Platform"/>
            <consortium name="The Broad Institute Genome Sequencing Center for Infectious Disease"/>
            <person name="Wu L."/>
            <person name="Ma J."/>
        </authorList>
    </citation>
    <scope>NUCLEOTIDE SEQUENCE [LARGE SCALE GENOMIC DNA]</scope>
    <source>
        <strain evidence="3">KLKA75</strain>
    </source>
</reference>
<dbReference type="PANTHER" id="PTHR46696:SF4">
    <property type="entry name" value="BIOTIN BIOSYNTHESIS CYTOCHROME P450"/>
    <property type="match status" value="1"/>
</dbReference>
<evidence type="ECO:0000313" key="3">
    <source>
        <dbReference type="Proteomes" id="UP001595872"/>
    </source>
</evidence>
<dbReference type="Gene3D" id="1.10.630.10">
    <property type="entry name" value="Cytochrome P450"/>
    <property type="match status" value="1"/>
</dbReference>
<comment type="caution">
    <text evidence="2">The sequence shown here is derived from an EMBL/GenBank/DDBJ whole genome shotgun (WGS) entry which is preliminary data.</text>
</comment>
<dbReference type="SUPFAM" id="SSF48264">
    <property type="entry name" value="Cytochrome P450"/>
    <property type="match status" value="1"/>
</dbReference>
<evidence type="ECO:0000313" key="2">
    <source>
        <dbReference type="EMBL" id="MFC4905879.1"/>
    </source>
</evidence>